<sequence>MKLDLGRTKVSIVPYTLRDHIAILASRINSDSDLMKKAYSDVLAKCVDQKMNKHESELALIHLIAKSDHQDEVYQDFTCDCGYTQKAKIDIDKTYIDVDESSIETPYAFENYKVKFKWPKLWADDNVGSMVAESIEAIYIGNDRITVEDLTDLELDDLYDAFTEDHINSITKILLAPKVVLVQQVKCEKCGKAHVNVIKGLKEFIDIL</sequence>
<evidence type="ECO:0000313" key="1">
    <source>
        <dbReference type="EMBL" id="ADG60097.1"/>
    </source>
</evidence>
<dbReference type="RefSeq" id="YP_004010334.1">
    <property type="nucleotide sequence ID" value="NC_014663.1"/>
</dbReference>
<dbReference type="InterPro" id="IPR024364">
    <property type="entry name" value="Baseplate_phage_T4-like"/>
</dbReference>
<name>E5EPY1_9CAUD</name>
<organism evidence="1 2">
    <name type="scientific">Acinetobacter phage Acj9</name>
    <dbReference type="NCBI Taxonomy" id="760939"/>
    <lineage>
        <taxon>Viruses</taxon>
        <taxon>Duplodnaviria</taxon>
        <taxon>Heunggongvirae</taxon>
        <taxon>Uroviricota</taxon>
        <taxon>Caudoviricetes</taxon>
        <taxon>Pantevenvirales</taxon>
        <taxon>Straboviridae</taxon>
        <taxon>Twarogvirinae</taxon>
        <taxon>Acajnonavirus</taxon>
        <taxon>Acajnonavirus acj9</taxon>
    </lineage>
</organism>
<evidence type="ECO:0000313" key="2">
    <source>
        <dbReference type="Proteomes" id="UP000008731"/>
    </source>
</evidence>
<dbReference type="Pfam" id="PF12322">
    <property type="entry name" value="T4_baseplate"/>
    <property type="match status" value="1"/>
</dbReference>
<reference evidence="1 2" key="1">
    <citation type="journal article" date="2010" name="Virol. J.">
        <title>Genomes of the T4-related bacteriophages as windows on microbial genome evolution.</title>
        <authorList>
            <person name="Petrov V.M."/>
            <person name="Ratnayaka S."/>
            <person name="Nolan J.M."/>
            <person name="Miller E.S."/>
            <person name="Karam J.D."/>
        </authorList>
    </citation>
    <scope>NUCLEOTIDE SEQUENCE [LARGE SCALE GENOMIC DNA]</scope>
</reference>
<accession>E5EPY1</accession>
<dbReference type="EMBL" id="HM004124">
    <property type="protein sequence ID" value="ADG60097.1"/>
    <property type="molecule type" value="Genomic_DNA"/>
</dbReference>
<protein>
    <submittedName>
        <fullName evidence="1">Gp26 baseplate hub subunit</fullName>
    </submittedName>
</protein>
<dbReference type="Proteomes" id="UP000008731">
    <property type="component" value="Segment"/>
</dbReference>
<gene>
    <name evidence="1" type="primary">26</name>
    <name evidence="1" type="ORF">Acj9p197</name>
</gene>
<dbReference type="KEGG" id="vg:9926631"/>
<dbReference type="OrthoDB" id="13289at10239"/>
<dbReference type="GeneID" id="9926631"/>
<proteinExistence type="predicted"/>
<keyword evidence="2" id="KW-1185">Reference proteome</keyword>